<dbReference type="GO" id="GO:0005506">
    <property type="term" value="F:iron ion binding"/>
    <property type="evidence" value="ECO:0007669"/>
    <property type="project" value="InterPro"/>
</dbReference>
<evidence type="ECO:0000313" key="9">
    <source>
        <dbReference type="EMBL" id="TXL63929.1"/>
    </source>
</evidence>
<dbReference type="RefSeq" id="WP_147705623.1">
    <property type="nucleotide sequence ID" value="NZ_VDUY01000007.1"/>
</dbReference>
<feature type="signal peptide" evidence="7">
    <location>
        <begin position="1"/>
        <end position="26"/>
    </location>
</feature>
<keyword evidence="10" id="KW-1185">Reference proteome</keyword>
<evidence type="ECO:0000313" key="10">
    <source>
        <dbReference type="Proteomes" id="UP000321548"/>
    </source>
</evidence>
<gene>
    <name evidence="9" type="ORF">FHP08_16205</name>
</gene>
<dbReference type="SUPFAM" id="SSF46626">
    <property type="entry name" value="Cytochrome c"/>
    <property type="match status" value="2"/>
</dbReference>
<evidence type="ECO:0000256" key="1">
    <source>
        <dbReference type="ARBA" id="ARBA00022448"/>
    </source>
</evidence>
<keyword evidence="3 6" id="KW-0479">Metal-binding</keyword>
<dbReference type="OrthoDB" id="9811281at2"/>
<dbReference type="Gene3D" id="1.10.760.10">
    <property type="entry name" value="Cytochrome c-like domain"/>
    <property type="match status" value="2"/>
</dbReference>
<keyword evidence="7" id="KW-0732">Signal</keyword>
<dbReference type="InterPro" id="IPR036909">
    <property type="entry name" value="Cyt_c-like_dom_sf"/>
</dbReference>
<dbReference type="InterPro" id="IPR051459">
    <property type="entry name" value="Cytochrome_c-type_DH"/>
</dbReference>
<keyword evidence="1" id="KW-0813">Transport</keyword>
<evidence type="ECO:0000256" key="6">
    <source>
        <dbReference type="PIRSR" id="PIRSR602324-1"/>
    </source>
</evidence>
<evidence type="ECO:0000256" key="3">
    <source>
        <dbReference type="ARBA" id="ARBA00022723"/>
    </source>
</evidence>
<dbReference type="PANTHER" id="PTHR35008:SF8">
    <property type="entry name" value="ALCOHOL DEHYDROGENASE CYTOCHROME C SUBUNIT"/>
    <property type="match status" value="1"/>
</dbReference>
<feature type="binding site" description="covalent" evidence="6">
    <location>
        <position position="321"/>
    </location>
    <ligand>
        <name>heme c</name>
        <dbReference type="ChEBI" id="CHEBI:61717"/>
    </ligand>
</feature>
<dbReference type="InterPro" id="IPR002324">
    <property type="entry name" value="Cyt_c_ID"/>
</dbReference>
<dbReference type="GO" id="GO:0020037">
    <property type="term" value="F:heme binding"/>
    <property type="evidence" value="ECO:0007669"/>
    <property type="project" value="InterPro"/>
</dbReference>
<evidence type="ECO:0000256" key="2">
    <source>
        <dbReference type="ARBA" id="ARBA00022617"/>
    </source>
</evidence>
<proteinExistence type="predicted"/>
<dbReference type="Pfam" id="PF00034">
    <property type="entry name" value="Cytochrom_C"/>
    <property type="match status" value="1"/>
</dbReference>
<keyword evidence="5 6" id="KW-0408">Iron</keyword>
<comment type="PTM">
    <text evidence="6">Binds 1 heme c group covalently per subunit.</text>
</comment>
<keyword evidence="4" id="KW-0249">Electron transport</keyword>
<feature type="binding site" description="covalent" evidence="6">
    <location>
        <position position="325"/>
    </location>
    <ligand>
        <name>heme c</name>
        <dbReference type="ChEBI" id="CHEBI:61717"/>
    </ligand>
</feature>
<evidence type="ECO:0000256" key="5">
    <source>
        <dbReference type="ARBA" id="ARBA00023004"/>
    </source>
</evidence>
<organism evidence="9 10">
    <name type="scientific">Zeimonas arvi</name>
    <dbReference type="NCBI Taxonomy" id="2498847"/>
    <lineage>
        <taxon>Bacteria</taxon>
        <taxon>Pseudomonadati</taxon>
        <taxon>Pseudomonadota</taxon>
        <taxon>Betaproteobacteria</taxon>
        <taxon>Burkholderiales</taxon>
        <taxon>Burkholderiaceae</taxon>
        <taxon>Zeimonas</taxon>
    </lineage>
</organism>
<dbReference type="AlphaFoldDB" id="A0A5C8NQB6"/>
<dbReference type="PROSITE" id="PS51007">
    <property type="entry name" value="CYTC"/>
    <property type="match status" value="2"/>
</dbReference>
<dbReference type="Proteomes" id="UP000321548">
    <property type="component" value="Unassembled WGS sequence"/>
</dbReference>
<feature type="domain" description="Cytochrome c" evidence="8">
    <location>
        <begin position="72"/>
        <end position="171"/>
    </location>
</feature>
<feature type="chain" id="PRO_5023101683" evidence="7">
    <location>
        <begin position="27"/>
        <end position="393"/>
    </location>
</feature>
<evidence type="ECO:0000256" key="4">
    <source>
        <dbReference type="ARBA" id="ARBA00022982"/>
    </source>
</evidence>
<protein>
    <submittedName>
        <fullName evidence="9">C-type cytochrome</fullName>
    </submittedName>
</protein>
<dbReference type="EMBL" id="VDUY01000007">
    <property type="protein sequence ID" value="TXL63929.1"/>
    <property type="molecule type" value="Genomic_DNA"/>
</dbReference>
<feature type="binding site" description="covalent" evidence="6">
    <location>
        <position position="370"/>
    </location>
    <ligand>
        <name>heme c</name>
        <dbReference type="ChEBI" id="CHEBI:61717"/>
    </ligand>
</feature>
<keyword evidence="2 6" id="KW-0349">Heme</keyword>
<dbReference type="Pfam" id="PF13442">
    <property type="entry name" value="Cytochrome_CBB3"/>
    <property type="match status" value="1"/>
</dbReference>
<feature type="domain" description="Cytochrome c" evidence="8">
    <location>
        <begin position="300"/>
        <end position="392"/>
    </location>
</feature>
<accession>A0A5C8NQB6</accession>
<dbReference type="GO" id="GO:0009055">
    <property type="term" value="F:electron transfer activity"/>
    <property type="evidence" value="ECO:0007669"/>
    <property type="project" value="InterPro"/>
</dbReference>
<evidence type="ECO:0000259" key="8">
    <source>
        <dbReference type="PROSITE" id="PS51007"/>
    </source>
</evidence>
<name>A0A5C8NQB6_9BURK</name>
<dbReference type="PRINTS" id="PR00606">
    <property type="entry name" value="CYTCHROMECID"/>
</dbReference>
<reference evidence="9 10" key="1">
    <citation type="submission" date="2019-06" db="EMBL/GenBank/DDBJ databases">
        <title>Quisquiliibacterium sp. nov., isolated from a maize field.</title>
        <authorList>
            <person name="Lin S.-Y."/>
            <person name="Tsai C.-F."/>
            <person name="Young C.-C."/>
        </authorList>
    </citation>
    <scope>NUCLEOTIDE SEQUENCE [LARGE SCALE GENOMIC DNA]</scope>
    <source>
        <strain evidence="9 10">CC-CFT501</strain>
    </source>
</reference>
<sequence>MKLERGAIVAGIIAAAIGASPIAAHAQSQAKTQAAPAPKPWADIGRAATPNEVKAWDIDVRADFKGLPPGSGSVDLGMEVWEAKCASCHGTFGESNEVFTPIVGGTTKEDIKTGRVANLLRPDYPQRTTLMKLSQVSTLWDYINRAMPWNAPKSLTTEEVYAVTAYILHLGEILPADFVLSDKNIAEVQKLLPNRNGKAFFEPLWQVASKPDVQGDACMKDCKTGSDIRSILPEFARDAHGNLVAQNRVVGPVRGADTARPPLEALSEAGKVVEAARATIVGAGATAPAVAVAPKLASAAPSAQGENGGKPPAQLAVEGNCMACHGVDNKLVGPSFRQVADKYRGTPGAAALLAGRVKNGGQGVWGQVPMPANATIPEDDIRRIVGWILDGAP</sequence>
<dbReference type="InterPro" id="IPR009056">
    <property type="entry name" value="Cyt_c-like_dom"/>
</dbReference>
<comment type="caution">
    <text evidence="9">The sequence shown here is derived from an EMBL/GenBank/DDBJ whole genome shotgun (WGS) entry which is preliminary data.</text>
</comment>
<evidence type="ECO:0000256" key="7">
    <source>
        <dbReference type="SAM" id="SignalP"/>
    </source>
</evidence>
<dbReference type="PANTHER" id="PTHR35008">
    <property type="entry name" value="BLL4482 PROTEIN-RELATED"/>
    <property type="match status" value="1"/>
</dbReference>